<protein>
    <submittedName>
        <fullName evidence="2">Uncharacterized protein</fullName>
    </submittedName>
</protein>
<accession>A0A2P5HE51</accession>
<sequence>MPRQGEGHIAHNVVDANVPQIVDGTDGKSDQVSAAKKAAPMPEQEKGLVAEGVPASGGSSQGIKQGPEVGQGAPKP</sequence>
<organism evidence="2 3">
    <name type="scientific">Diaporthe helianthi</name>
    <dbReference type="NCBI Taxonomy" id="158607"/>
    <lineage>
        <taxon>Eukaryota</taxon>
        <taxon>Fungi</taxon>
        <taxon>Dikarya</taxon>
        <taxon>Ascomycota</taxon>
        <taxon>Pezizomycotina</taxon>
        <taxon>Sordariomycetes</taxon>
        <taxon>Sordariomycetidae</taxon>
        <taxon>Diaporthales</taxon>
        <taxon>Diaporthaceae</taxon>
        <taxon>Diaporthe</taxon>
    </lineage>
</organism>
<keyword evidence="3" id="KW-1185">Reference proteome</keyword>
<comment type="caution">
    <text evidence="2">The sequence shown here is derived from an EMBL/GenBank/DDBJ whole genome shotgun (WGS) entry which is preliminary data.</text>
</comment>
<name>A0A2P5HE51_DIAHE</name>
<proteinExistence type="predicted"/>
<feature type="region of interest" description="Disordered" evidence="1">
    <location>
        <begin position="1"/>
        <end position="76"/>
    </location>
</feature>
<gene>
    <name evidence="2" type="ORF">DHEL01_v213097</name>
</gene>
<dbReference type="Proteomes" id="UP000094444">
    <property type="component" value="Unassembled WGS sequence"/>
</dbReference>
<dbReference type="OrthoDB" id="3439627at2759"/>
<dbReference type="InParanoid" id="A0A2P5HE51"/>
<evidence type="ECO:0000313" key="3">
    <source>
        <dbReference type="Proteomes" id="UP000094444"/>
    </source>
</evidence>
<reference evidence="2" key="1">
    <citation type="submission" date="2017-09" db="EMBL/GenBank/DDBJ databases">
        <title>Polyketide synthases of a Diaporthe helianthi virulent isolate.</title>
        <authorList>
            <person name="Baroncelli R."/>
        </authorList>
    </citation>
    <scope>NUCLEOTIDE SEQUENCE [LARGE SCALE GENOMIC DNA]</scope>
    <source>
        <strain evidence="2">7/96</strain>
    </source>
</reference>
<dbReference type="STRING" id="158607.A0A2P5HE51"/>
<dbReference type="EMBL" id="MAVT02004748">
    <property type="protein sequence ID" value="POS68509.1"/>
    <property type="molecule type" value="Genomic_DNA"/>
</dbReference>
<evidence type="ECO:0000256" key="1">
    <source>
        <dbReference type="SAM" id="MobiDB-lite"/>
    </source>
</evidence>
<dbReference type="AlphaFoldDB" id="A0A2P5HE51"/>
<evidence type="ECO:0000313" key="2">
    <source>
        <dbReference type="EMBL" id="POS68509.1"/>
    </source>
</evidence>